<feature type="compositionally biased region" description="Basic and acidic residues" evidence="1">
    <location>
        <begin position="20"/>
        <end position="36"/>
    </location>
</feature>
<gene>
    <name evidence="2" type="ORF">SDC9_83488</name>
</gene>
<dbReference type="EMBL" id="VSSQ01007755">
    <property type="protein sequence ID" value="MPM36884.1"/>
    <property type="molecule type" value="Genomic_DNA"/>
</dbReference>
<organism evidence="2">
    <name type="scientific">bioreactor metagenome</name>
    <dbReference type="NCBI Taxonomy" id="1076179"/>
    <lineage>
        <taxon>unclassified sequences</taxon>
        <taxon>metagenomes</taxon>
        <taxon>ecological metagenomes</taxon>
    </lineage>
</organism>
<sequence>MAVLRSGVSAAVHCRNIGKGADRNRNPADRAGKTPDGEPATAERIAAAGTNARLGPVSAAGEGPVRAGGAHGTGRRRKRHGVSFDERRADGPGCERSRIVSADCFVRLYNHRIGSAAEERDRRQAPALLEIAAASSVIAGNAGTASVGRAACRSEFSSGEGRGMNARNGIIVGSFLLAAALLLSVASLLRRGADVPVVPELPEPVEEPAASRPQEKAIPAELEAGNLFHPLRGAPPPEEKAEAAAPERNRPAGNFMLTGIFSFGEERGAVITSGVSAGEKPGSALRRVFRTGAEVGGGYLLSEIQADRAVLVRGGEKIILHLYKTQEPKMRERKP</sequence>
<reference evidence="2" key="1">
    <citation type="submission" date="2019-08" db="EMBL/GenBank/DDBJ databases">
        <authorList>
            <person name="Kucharzyk K."/>
            <person name="Murdoch R.W."/>
            <person name="Higgins S."/>
            <person name="Loffler F."/>
        </authorList>
    </citation>
    <scope>NUCLEOTIDE SEQUENCE</scope>
</reference>
<proteinExistence type="predicted"/>
<dbReference type="AlphaFoldDB" id="A0A644ZGA5"/>
<comment type="caution">
    <text evidence="2">The sequence shown here is derived from an EMBL/GenBank/DDBJ whole genome shotgun (WGS) entry which is preliminary data.</text>
</comment>
<evidence type="ECO:0000256" key="1">
    <source>
        <dbReference type="SAM" id="MobiDB-lite"/>
    </source>
</evidence>
<evidence type="ECO:0000313" key="2">
    <source>
        <dbReference type="EMBL" id="MPM36884.1"/>
    </source>
</evidence>
<name>A0A644ZGA5_9ZZZZ</name>
<accession>A0A644ZGA5</accession>
<evidence type="ECO:0008006" key="3">
    <source>
        <dbReference type="Google" id="ProtNLM"/>
    </source>
</evidence>
<protein>
    <recommendedName>
        <fullName evidence="3">Type II secretion system protein GspC N-terminal domain-containing protein</fullName>
    </recommendedName>
</protein>
<feature type="region of interest" description="Disordered" evidence="1">
    <location>
        <begin position="18"/>
        <end position="90"/>
    </location>
</feature>